<reference evidence="2 3" key="1">
    <citation type="submission" date="2016-03" db="EMBL/GenBank/DDBJ databases">
        <title>Choanephora cucurbitarum.</title>
        <authorList>
            <person name="Min B."/>
            <person name="Park H."/>
            <person name="Park J.-H."/>
            <person name="Shin H.-D."/>
            <person name="Choi I.-G."/>
        </authorList>
    </citation>
    <scope>NUCLEOTIDE SEQUENCE [LARGE SCALE GENOMIC DNA]</scope>
    <source>
        <strain evidence="2 3">KUS-F28377</strain>
    </source>
</reference>
<organism evidence="2 3">
    <name type="scientific">Choanephora cucurbitarum</name>
    <dbReference type="NCBI Taxonomy" id="101091"/>
    <lineage>
        <taxon>Eukaryota</taxon>
        <taxon>Fungi</taxon>
        <taxon>Fungi incertae sedis</taxon>
        <taxon>Mucoromycota</taxon>
        <taxon>Mucoromycotina</taxon>
        <taxon>Mucoromycetes</taxon>
        <taxon>Mucorales</taxon>
        <taxon>Mucorineae</taxon>
        <taxon>Choanephoraceae</taxon>
        <taxon>Choanephoroideae</taxon>
        <taxon>Choanephora</taxon>
    </lineage>
</organism>
<dbReference type="InParanoid" id="A0A1C7N2L4"/>
<dbReference type="Proteomes" id="UP000093000">
    <property type="component" value="Unassembled WGS sequence"/>
</dbReference>
<dbReference type="EMBL" id="LUGH01000680">
    <property type="protein sequence ID" value="OBZ83342.1"/>
    <property type="molecule type" value="Genomic_DNA"/>
</dbReference>
<feature type="compositionally biased region" description="Basic residues" evidence="1">
    <location>
        <begin position="1"/>
        <end position="11"/>
    </location>
</feature>
<accession>A0A1C7N2L4</accession>
<gene>
    <name evidence="2" type="ORF">A0J61_08611</name>
</gene>
<proteinExistence type="predicted"/>
<comment type="caution">
    <text evidence="2">The sequence shown here is derived from an EMBL/GenBank/DDBJ whole genome shotgun (WGS) entry which is preliminary data.</text>
</comment>
<feature type="region of interest" description="Disordered" evidence="1">
    <location>
        <begin position="1"/>
        <end position="21"/>
    </location>
</feature>
<name>A0A1C7N2L4_9FUNG</name>
<dbReference type="AlphaFoldDB" id="A0A1C7N2L4"/>
<sequence>MTRKYSNRYKQNKLNPNAEKQKDSVMTNCSFVVTMRFNKSLNYWIMTEPLPEKEHTYNHLCSLDAVELQAGDRVN</sequence>
<keyword evidence="3" id="KW-1185">Reference proteome</keyword>
<protein>
    <submittedName>
        <fullName evidence="2">Uncharacterized protein</fullName>
    </submittedName>
</protein>
<evidence type="ECO:0000256" key="1">
    <source>
        <dbReference type="SAM" id="MobiDB-lite"/>
    </source>
</evidence>
<evidence type="ECO:0000313" key="3">
    <source>
        <dbReference type="Proteomes" id="UP000093000"/>
    </source>
</evidence>
<evidence type="ECO:0000313" key="2">
    <source>
        <dbReference type="EMBL" id="OBZ83342.1"/>
    </source>
</evidence>